<organism evidence="1">
    <name type="scientific">Uncultured Desulfatiglans sp</name>
    <dbReference type="NCBI Taxonomy" id="1748965"/>
    <lineage>
        <taxon>Bacteria</taxon>
        <taxon>Pseudomonadati</taxon>
        <taxon>Thermodesulfobacteriota</taxon>
        <taxon>Desulfobacteria</taxon>
        <taxon>Desulfatiglandales</taxon>
        <taxon>Desulfatiglandaceae</taxon>
        <taxon>Desulfatiglans</taxon>
        <taxon>environmental samples</taxon>
    </lineage>
</organism>
<name>A0A653A5C4_UNCDX</name>
<sequence length="282" mass="32984">MLICGRDFTLTDLDWIRRQVTSVPGLNRAQLSRMFCEWAEWRKPDGGLKDMSCRVALLRLYRAGVIPLPAPRKRRVASKRIQHTLTGEPQSPIEIGPGRISLSIEPVDRRSSPLWNELIDRYHYLGYARMGGAQMRFMVWAGQHLVALLGFSAAAWRVAPRDEFIGWSDDQRKANLHRVIDNSRFLILPWVKSFNLASQILARTARMLPDWWEERYHYRPSLLETFVEKQRFTGASYKAANWVCVGQTQGRGKWDRQRACDKPVKTIWLYPLERRFREVLCR</sequence>
<protein>
    <submittedName>
        <fullName evidence="1">Uncharacterized protein</fullName>
    </submittedName>
</protein>
<dbReference type="Pfam" id="PF14236">
    <property type="entry name" value="DruA"/>
    <property type="match status" value="1"/>
</dbReference>
<dbReference type="InterPro" id="IPR025639">
    <property type="entry name" value="DruA"/>
</dbReference>
<dbReference type="AlphaFoldDB" id="A0A653A5C4"/>
<evidence type="ECO:0000313" key="1">
    <source>
        <dbReference type="EMBL" id="VBB42872.1"/>
    </source>
</evidence>
<proteinExistence type="predicted"/>
<reference evidence="1" key="1">
    <citation type="submission" date="2018-07" db="EMBL/GenBank/DDBJ databases">
        <authorList>
            <consortium name="Genoscope - CEA"/>
            <person name="William W."/>
        </authorList>
    </citation>
    <scope>NUCLEOTIDE SEQUENCE</scope>
    <source>
        <strain evidence="1">IK1</strain>
    </source>
</reference>
<gene>
    <name evidence="1" type="ORF">TRIP_B220120</name>
</gene>
<accession>A0A653A5C4</accession>
<dbReference type="EMBL" id="UPXX01000015">
    <property type="protein sequence ID" value="VBB42872.1"/>
    <property type="molecule type" value="Genomic_DNA"/>
</dbReference>